<dbReference type="PANTHER" id="PTHR43400">
    <property type="entry name" value="FUMARATE REDUCTASE"/>
    <property type="match status" value="1"/>
</dbReference>
<dbReference type="SUPFAM" id="SSF56425">
    <property type="entry name" value="Succinate dehydrogenase/fumarate reductase flavoprotein, catalytic domain"/>
    <property type="match status" value="1"/>
</dbReference>
<dbReference type="InterPro" id="IPR003953">
    <property type="entry name" value="FAD-dep_OxRdtase_2_FAD-bd"/>
</dbReference>
<feature type="compositionally biased region" description="Basic residues" evidence="5">
    <location>
        <begin position="110"/>
        <end position="120"/>
    </location>
</feature>
<dbReference type="SUPFAM" id="SSF51905">
    <property type="entry name" value="FAD/NAD(P)-binding domain"/>
    <property type="match status" value="1"/>
</dbReference>
<feature type="region of interest" description="Disordered" evidence="5">
    <location>
        <begin position="46"/>
        <end position="70"/>
    </location>
</feature>
<evidence type="ECO:0000313" key="7">
    <source>
        <dbReference type="EMBL" id="KHF42588.1"/>
    </source>
</evidence>
<dbReference type="InterPro" id="IPR027477">
    <property type="entry name" value="Succ_DH/fumarate_Rdtase_cat_sf"/>
</dbReference>
<proteinExistence type="predicted"/>
<dbReference type="Proteomes" id="UP000030848">
    <property type="component" value="Unassembled WGS sequence"/>
</dbReference>
<organism evidence="7 8">
    <name type="scientific">Saccharomonospora viridis</name>
    <dbReference type="NCBI Taxonomy" id="1852"/>
    <lineage>
        <taxon>Bacteria</taxon>
        <taxon>Bacillati</taxon>
        <taxon>Actinomycetota</taxon>
        <taxon>Actinomycetes</taxon>
        <taxon>Pseudonocardiales</taxon>
        <taxon>Pseudonocardiaceae</taxon>
        <taxon>Saccharomonospora</taxon>
    </lineage>
</organism>
<dbReference type="InterPro" id="IPR050315">
    <property type="entry name" value="FAD-oxidoreductase_2"/>
</dbReference>
<evidence type="ECO:0000256" key="3">
    <source>
        <dbReference type="ARBA" id="ARBA00022827"/>
    </source>
</evidence>
<feature type="compositionally biased region" description="Basic residues" evidence="5">
    <location>
        <begin position="156"/>
        <end position="166"/>
    </location>
</feature>
<accession>A0A837D713</accession>
<dbReference type="GO" id="GO:0008202">
    <property type="term" value="P:steroid metabolic process"/>
    <property type="evidence" value="ECO:0007669"/>
    <property type="project" value="UniProtKB-ARBA"/>
</dbReference>
<feature type="region of interest" description="Disordered" evidence="5">
    <location>
        <begin position="98"/>
        <end position="189"/>
    </location>
</feature>
<dbReference type="AlphaFoldDB" id="A0A837D713"/>
<name>A0A837D713_9PSEU</name>
<dbReference type="InterPro" id="IPR036188">
    <property type="entry name" value="FAD/NAD-bd_sf"/>
</dbReference>
<feature type="domain" description="FAD-dependent oxidoreductase 2 FAD-binding" evidence="6">
    <location>
        <begin position="191"/>
        <end position="724"/>
    </location>
</feature>
<evidence type="ECO:0000259" key="6">
    <source>
        <dbReference type="Pfam" id="PF00890"/>
    </source>
</evidence>
<dbReference type="EMBL" id="JRZE01000006">
    <property type="protein sequence ID" value="KHF42588.1"/>
    <property type="molecule type" value="Genomic_DNA"/>
</dbReference>
<feature type="compositionally biased region" description="Basic and acidic residues" evidence="5">
    <location>
        <begin position="132"/>
        <end position="150"/>
    </location>
</feature>
<evidence type="ECO:0000256" key="5">
    <source>
        <dbReference type="SAM" id="MobiDB-lite"/>
    </source>
</evidence>
<keyword evidence="2" id="KW-0285">Flavoprotein</keyword>
<gene>
    <name evidence="7" type="ORF">MINT15_27900</name>
</gene>
<evidence type="ECO:0000256" key="2">
    <source>
        <dbReference type="ARBA" id="ARBA00022630"/>
    </source>
</evidence>
<protein>
    <recommendedName>
        <fullName evidence="6">FAD-dependent oxidoreductase 2 FAD-binding domain-containing protein</fullName>
    </recommendedName>
</protein>
<keyword evidence="3" id="KW-0274">FAD</keyword>
<dbReference type="GO" id="GO:0033765">
    <property type="term" value="F:steroid dehydrogenase activity, acting on the CH-CH group of donors"/>
    <property type="evidence" value="ECO:0007669"/>
    <property type="project" value="UniProtKB-ARBA"/>
</dbReference>
<dbReference type="PANTHER" id="PTHR43400:SF10">
    <property type="entry name" value="3-OXOSTEROID 1-DEHYDROGENASE"/>
    <property type="match status" value="1"/>
</dbReference>
<dbReference type="Pfam" id="PF00890">
    <property type="entry name" value="FAD_binding_2"/>
    <property type="match status" value="1"/>
</dbReference>
<keyword evidence="4" id="KW-0560">Oxidoreductase</keyword>
<sequence length="741" mass="80192">MDVRLGPPSRAFCVAHSFPGVFPRSQIVWWGFLVRRRCTTGPATRVSGEFERSQRVGDHRRERPGRSTPSAVRHLLVSRTTSDPGLIVERRGERITKDEAPANHVALVTHRTRPGRKRSHMQGQQRSYSYGGDRDERSDPAHRFHRDRVTEGNSGRGRRRGRRLRRGRADGGTQCGQAGSTGPRRGVQPIVGGATGISAGAAWIPNHGFSTEQLQVEDDLDKARRYLYGEGRDEILDHGIVEKFLETGPHVVRFIEEHTSFGWIPAIWPDYRSDIDGASVGRALFPGPFDPERLGEARQYVRPALQTGMARNPLPFWMLAGLDSKDVWMAGPALVGALLEGCLNNGVDVRVEAPAARLVTEDSGSVRGVVVRTNGAEKTVRAAKGVVLASGGFESSDEVTKTYLHAPFKAQVSPKGHEGIAVQLAEEVGAALTSMQEAWWMPAVQLPGETPEGRPLARVFLGERSLPHSIMVNSKGERFANEALPYDQLGKIMREVDPKTGTMPNATAWFVFDHNYWTKFGIFGIPPGGEVPEYIHRADTLAGLAAQIGVDEVGLLRTVDQFNPEAPKGRDPWFGRGETLFDRYFGAYHPWLGKNSPDVRFPGATAKARAGIAAALGPVVTKAAEAAAKKNDPERLRSVIVGPLAKITRPILESPQSSVLGPIDTSPYYALKVEASALGTVGGPKTDAYGRALNTEGKPIPGLYAAGNAGGAPTKGFYGGAGGTISLGLVFGYLAGREAAR</sequence>
<reference evidence="7 8" key="1">
    <citation type="submission" date="2014-10" db="EMBL/GenBank/DDBJ databases">
        <title>Genome sequence of Micropolyspora internatus JCM3315.</title>
        <authorList>
            <person name="Shin S.-K."/>
            <person name="Yi H."/>
        </authorList>
    </citation>
    <scope>NUCLEOTIDE SEQUENCE [LARGE SCALE GENOMIC DNA]</scope>
    <source>
        <strain evidence="7 8">JCM 3315</strain>
    </source>
</reference>
<comment type="caution">
    <text evidence="7">The sequence shown here is derived from an EMBL/GenBank/DDBJ whole genome shotgun (WGS) entry which is preliminary data.</text>
</comment>
<evidence type="ECO:0000313" key="8">
    <source>
        <dbReference type="Proteomes" id="UP000030848"/>
    </source>
</evidence>
<comment type="cofactor">
    <cofactor evidence="1">
        <name>FAD</name>
        <dbReference type="ChEBI" id="CHEBI:57692"/>
    </cofactor>
</comment>
<evidence type="ECO:0000256" key="1">
    <source>
        <dbReference type="ARBA" id="ARBA00001974"/>
    </source>
</evidence>
<feature type="compositionally biased region" description="Basic and acidic residues" evidence="5">
    <location>
        <begin position="48"/>
        <end position="65"/>
    </location>
</feature>
<dbReference type="Gene3D" id="3.50.50.60">
    <property type="entry name" value="FAD/NAD(P)-binding domain"/>
    <property type="match status" value="2"/>
</dbReference>
<evidence type="ECO:0000256" key="4">
    <source>
        <dbReference type="ARBA" id="ARBA00023002"/>
    </source>
</evidence>